<dbReference type="InterPro" id="IPR000223">
    <property type="entry name" value="Pept_S26A_signal_pept_1"/>
</dbReference>
<dbReference type="GO" id="GO:0004252">
    <property type="term" value="F:serine-type endopeptidase activity"/>
    <property type="evidence" value="ECO:0007669"/>
    <property type="project" value="InterPro"/>
</dbReference>
<evidence type="ECO:0000256" key="2">
    <source>
        <dbReference type="ARBA" id="ARBA00004401"/>
    </source>
</evidence>
<keyword evidence="7" id="KW-1133">Transmembrane helix</keyword>
<dbReference type="PANTHER" id="PTHR43390:SF1">
    <property type="entry name" value="CHLOROPLAST PROCESSING PEPTIDASE"/>
    <property type="match status" value="1"/>
</dbReference>
<protein>
    <recommendedName>
        <fullName evidence="4 7">Signal peptidase I</fullName>
        <ecNumber evidence="4 7">3.4.21.89</ecNumber>
    </recommendedName>
</protein>
<dbReference type="InterPro" id="IPR019533">
    <property type="entry name" value="Peptidase_S26"/>
</dbReference>
<gene>
    <name evidence="10" type="primary">lepB</name>
    <name evidence="9" type="ORF">ADH66_09085</name>
    <name evidence="10" type="ORF">I5Q82_19125</name>
</gene>
<evidence type="ECO:0000256" key="1">
    <source>
        <dbReference type="ARBA" id="ARBA00000677"/>
    </source>
</evidence>
<dbReference type="NCBIfam" id="TIGR02227">
    <property type="entry name" value="sigpep_I_bact"/>
    <property type="match status" value="1"/>
</dbReference>
<evidence type="ECO:0000259" key="8">
    <source>
        <dbReference type="Pfam" id="PF10502"/>
    </source>
</evidence>
<comment type="subcellular location">
    <subcellularLocation>
        <location evidence="2">Cell membrane</location>
        <topology evidence="2">Single-pass type II membrane protein</topology>
    </subcellularLocation>
    <subcellularLocation>
        <location evidence="7">Membrane</location>
        <topology evidence="7">Single-pass type II membrane protein</topology>
    </subcellularLocation>
</comment>
<evidence type="ECO:0000313" key="9">
    <source>
        <dbReference type="EMBL" id="ASB40790.1"/>
    </source>
</evidence>
<keyword evidence="7" id="KW-0812">Transmembrane</keyword>
<evidence type="ECO:0000256" key="3">
    <source>
        <dbReference type="ARBA" id="ARBA00009370"/>
    </source>
</evidence>
<dbReference type="Proteomes" id="UP000196710">
    <property type="component" value="Chromosome"/>
</dbReference>
<dbReference type="SUPFAM" id="SSF51306">
    <property type="entry name" value="LexA/Signal peptidase"/>
    <property type="match status" value="1"/>
</dbReference>
<dbReference type="GO" id="GO:0009003">
    <property type="term" value="F:signal peptidase activity"/>
    <property type="evidence" value="ECO:0007669"/>
    <property type="project" value="UniProtKB-EC"/>
</dbReference>
<keyword evidence="5 7" id="KW-0378">Hydrolase</keyword>
<dbReference type="KEGG" id="amur:ADH66_09085"/>
<dbReference type="Proteomes" id="UP000596035">
    <property type="component" value="Chromosome"/>
</dbReference>
<dbReference type="Pfam" id="PF10502">
    <property type="entry name" value="Peptidase_S26"/>
    <property type="match status" value="1"/>
</dbReference>
<dbReference type="PANTHER" id="PTHR43390">
    <property type="entry name" value="SIGNAL PEPTIDASE I"/>
    <property type="match status" value="1"/>
</dbReference>
<feature type="domain" description="Peptidase S26" evidence="8">
    <location>
        <begin position="23"/>
        <end position="184"/>
    </location>
</feature>
<evidence type="ECO:0000256" key="5">
    <source>
        <dbReference type="ARBA" id="ARBA00022801"/>
    </source>
</evidence>
<dbReference type="CDD" id="cd06530">
    <property type="entry name" value="S26_SPase_I"/>
    <property type="match status" value="1"/>
</dbReference>
<dbReference type="InterPro" id="IPR019758">
    <property type="entry name" value="Pept_S26A_signal_pept_1_CS"/>
</dbReference>
<reference evidence="10 12" key="3">
    <citation type="submission" date="2020-11" db="EMBL/GenBank/DDBJ databases">
        <title>Closed and high quality bacterial genomes of the OMM12 community.</title>
        <authorList>
            <person name="Marbouty M."/>
            <person name="Lamy-Besnier Q."/>
            <person name="Debarbieux L."/>
            <person name="Koszul R."/>
        </authorList>
    </citation>
    <scope>NUCLEOTIDE SEQUENCE [LARGE SCALE GENOMIC DNA]</scope>
    <source>
        <strain evidence="10 12">KB18</strain>
    </source>
</reference>
<dbReference type="PROSITE" id="PS00761">
    <property type="entry name" value="SPASE_I_3"/>
    <property type="match status" value="1"/>
</dbReference>
<name>A0A1Z2XQT8_9FIRM</name>
<feature type="active site" evidence="6">
    <location>
        <position position="91"/>
    </location>
</feature>
<reference evidence="11" key="2">
    <citation type="submission" date="2017-05" db="EMBL/GenBank/DDBJ databases">
        <title>Improved OligoMM genomes.</title>
        <authorList>
            <person name="Garzetti D."/>
        </authorList>
    </citation>
    <scope>NUCLEOTIDE SEQUENCE [LARGE SCALE GENOMIC DNA]</scope>
    <source>
        <strain evidence="11">KB18</strain>
    </source>
</reference>
<dbReference type="Gene3D" id="2.10.109.10">
    <property type="entry name" value="Umud Fragment, subunit A"/>
    <property type="match status" value="1"/>
</dbReference>
<evidence type="ECO:0000256" key="7">
    <source>
        <dbReference type="RuleBase" id="RU362042"/>
    </source>
</evidence>
<evidence type="ECO:0000256" key="6">
    <source>
        <dbReference type="PIRSR" id="PIRSR600223-1"/>
    </source>
</evidence>
<proteinExistence type="inferred from homology"/>
<evidence type="ECO:0000313" key="12">
    <source>
        <dbReference type="Proteomes" id="UP000596035"/>
    </source>
</evidence>
<reference evidence="9" key="1">
    <citation type="journal article" date="2017" name="Genome Announc.">
        <title>High-Quality Whole-Genome Sequences of the Oligo-Mouse-Microbiota Bacterial Community.</title>
        <authorList>
            <person name="Garzetti D."/>
            <person name="Brugiroux S."/>
            <person name="Bunk B."/>
            <person name="Pukall R."/>
            <person name="McCoy K.D."/>
            <person name="Macpherson A.J."/>
            <person name="Stecher B."/>
        </authorList>
    </citation>
    <scope>NUCLEOTIDE SEQUENCE</scope>
    <source>
        <strain evidence="9">KB18</strain>
    </source>
</reference>
<dbReference type="PRINTS" id="PR00727">
    <property type="entry name" value="LEADERPTASE"/>
</dbReference>
<accession>A0A1Z2XQT8</accession>
<dbReference type="EMBL" id="CP065321">
    <property type="protein sequence ID" value="QQR30072.1"/>
    <property type="molecule type" value="Genomic_DNA"/>
</dbReference>
<keyword evidence="7" id="KW-0472">Membrane</keyword>
<evidence type="ECO:0000313" key="10">
    <source>
        <dbReference type="EMBL" id="QQR30072.1"/>
    </source>
</evidence>
<dbReference type="InterPro" id="IPR036286">
    <property type="entry name" value="LexA/Signal_pep-like_sf"/>
</dbReference>
<dbReference type="EC" id="3.4.21.89" evidence="4 7"/>
<dbReference type="GO" id="GO:0005886">
    <property type="term" value="C:plasma membrane"/>
    <property type="evidence" value="ECO:0007669"/>
    <property type="project" value="UniProtKB-SubCell"/>
</dbReference>
<dbReference type="AlphaFoldDB" id="A0A1Z2XQT8"/>
<feature type="transmembrane region" description="Helical" evidence="7">
    <location>
        <begin position="20"/>
        <end position="44"/>
    </location>
</feature>
<comment type="similarity">
    <text evidence="3 7">Belongs to the peptidase S26 family.</text>
</comment>
<sequence length="194" mass="21275">MDNKEPAAEAVQKPKQPFHAWLLDWIETIVMAFVIVTVVFTFAARVVTVDGASMEPNYYNGDRVLVTSLAGEAEAGDVVIIVHTLEETLIKRVVATEGQVVDFDNELGELIVDGQVVSGEVYGTRNGITFAPENMDDTMDFPQTVPKGCVFVLGDHRDDSTDSRKLSVGMVDRRNILGRVVFNLYPMSKIGPVG</sequence>
<feature type="active site" evidence="6">
    <location>
        <position position="53"/>
    </location>
</feature>
<dbReference type="EMBL" id="CP021422">
    <property type="protein sequence ID" value="ASB40790.1"/>
    <property type="molecule type" value="Genomic_DNA"/>
</dbReference>
<comment type="catalytic activity">
    <reaction evidence="1 7">
        <text>Cleavage of hydrophobic, N-terminal signal or leader sequences from secreted and periplasmic proteins.</text>
        <dbReference type="EC" id="3.4.21.89"/>
    </reaction>
</comment>
<keyword evidence="11" id="KW-1185">Reference proteome</keyword>
<organism evidence="10 12">
    <name type="scientific">Acutalibacter muris</name>
    <dbReference type="NCBI Taxonomy" id="1796620"/>
    <lineage>
        <taxon>Bacteria</taxon>
        <taxon>Bacillati</taxon>
        <taxon>Bacillota</taxon>
        <taxon>Clostridia</taxon>
        <taxon>Eubacteriales</taxon>
        <taxon>Acutalibacteraceae</taxon>
        <taxon>Acutalibacter</taxon>
    </lineage>
</organism>
<evidence type="ECO:0000313" key="11">
    <source>
        <dbReference type="Proteomes" id="UP000196710"/>
    </source>
</evidence>
<keyword evidence="7" id="KW-0645">Protease</keyword>
<dbReference type="RefSeq" id="WP_066533347.1">
    <property type="nucleotide sequence ID" value="NZ_CAJTCQ010000003.1"/>
</dbReference>
<evidence type="ECO:0000256" key="4">
    <source>
        <dbReference type="ARBA" id="ARBA00013208"/>
    </source>
</evidence>
<dbReference type="GO" id="GO:0006465">
    <property type="term" value="P:signal peptide processing"/>
    <property type="evidence" value="ECO:0007669"/>
    <property type="project" value="InterPro"/>
</dbReference>